<proteinExistence type="predicted"/>
<organism evidence="1 2">
    <name type="scientific">Rhodococcus opacus (strain B4)</name>
    <dbReference type="NCBI Taxonomy" id="632772"/>
    <lineage>
        <taxon>Bacteria</taxon>
        <taxon>Bacillati</taxon>
        <taxon>Actinomycetota</taxon>
        <taxon>Actinomycetes</taxon>
        <taxon>Mycobacteriales</taxon>
        <taxon>Nocardiaceae</taxon>
        <taxon>Rhodococcus</taxon>
    </lineage>
</organism>
<dbReference type="EMBL" id="AP011116">
    <property type="protein sequence ID" value="BAH55622.1"/>
    <property type="molecule type" value="Genomic_DNA"/>
</dbReference>
<evidence type="ECO:0000313" key="1">
    <source>
        <dbReference type="EMBL" id="BAH55622.1"/>
    </source>
</evidence>
<keyword evidence="1" id="KW-0614">Plasmid</keyword>
<dbReference type="Pfam" id="PF10604">
    <property type="entry name" value="Polyketide_cyc2"/>
    <property type="match status" value="1"/>
</dbReference>
<sequence length="149" mass="16328">MIVAEESVVIDRPIEEVFTFIQDPGNVTLFMTNVISYELVSGQAGEVGSVVHGVVEVAGRQLEITEELTDIEQGKYLRRRGTDSPVPYETETLFESTDRGTRVTYHQESGSLGGIFGALADGIVAKLYARDVRSNLEHARTLLEAGDPQ</sequence>
<protein>
    <recommendedName>
        <fullName evidence="3">Polyketide cyclase</fullName>
    </recommendedName>
</protein>
<dbReference type="SUPFAM" id="SSF55961">
    <property type="entry name" value="Bet v1-like"/>
    <property type="match status" value="1"/>
</dbReference>
<dbReference type="HOGENOM" id="CLU_132619_2_2_11"/>
<dbReference type="RefSeq" id="WP_007300066.1">
    <property type="nucleotide sequence ID" value="NC_012520.1"/>
</dbReference>
<dbReference type="CDD" id="cd08865">
    <property type="entry name" value="SRPBCC_10"/>
    <property type="match status" value="1"/>
</dbReference>
<dbReference type="PATRIC" id="fig|632772.20.peg.7837"/>
<dbReference type="Proteomes" id="UP000002212">
    <property type="component" value="Plasmid pROB01"/>
</dbReference>
<dbReference type="AlphaFoldDB" id="C1BC40"/>
<name>C1BC40_RHOOB</name>
<evidence type="ECO:0008006" key="3">
    <source>
        <dbReference type="Google" id="ProtNLM"/>
    </source>
</evidence>
<reference evidence="1 2" key="1">
    <citation type="submission" date="2009-03" db="EMBL/GenBank/DDBJ databases">
        <title>Comparison of the complete genome sequences of Rhodococcus erythropolis PR4 and Rhodococcus opacus B4.</title>
        <authorList>
            <person name="Takarada H."/>
            <person name="Sekine M."/>
            <person name="Hosoyama A."/>
            <person name="Yamada R."/>
            <person name="Fujisawa T."/>
            <person name="Omata S."/>
            <person name="Shimizu A."/>
            <person name="Tsukatani N."/>
            <person name="Tanikawa S."/>
            <person name="Fujita N."/>
            <person name="Harayama S."/>
        </authorList>
    </citation>
    <scope>NUCLEOTIDE SEQUENCE [LARGE SCALE GENOMIC DNA]</scope>
    <source>
        <strain evidence="1 2">B4</strain>
        <plasmid evidence="1 2">pROB01</plasmid>
    </source>
</reference>
<dbReference type="OrthoDB" id="5951835at2"/>
<accession>C1BC40</accession>
<dbReference type="InterPro" id="IPR019587">
    <property type="entry name" value="Polyketide_cyclase/dehydratase"/>
</dbReference>
<geneLocation type="plasmid" evidence="1 2">
    <name>pROB01</name>
</geneLocation>
<dbReference type="KEGG" id="rop:ROP_pROB01-01230"/>
<evidence type="ECO:0000313" key="2">
    <source>
        <dbReference type="Proteomes" id="UP000002212"/>
    </source>
</evidence>
<dbReference type="InterPro" id="IPR023393">
    <property type="entry name" value="START-like_dom_sf"/>
</dbReference>
<gene>
    <name evidence="1" type="ordered locus">ROP_pROB01-01230</name>
</gene>
<dbReference type="Gene3D" id="3.30.530.20">
    <property type="match status" value="1"/>
</dbReference>